<dbReference type="InterPro" id="IPR002938">
    <property type="entry name" value="FAD-bd"/>
</dbReference>
<name>W6YG23_COCC2</name>
<comment type="cofactor">
    <cofactor evidence="1">
        <name>FAD</name>
        <dbReference type="ChEBI" id="CHEBI:57692"/>
    </cofactor>
</comment>
<evidence type="ECO:0000259" key="6">
    <source>
        <dbReference type="Pfam" id="PF01494"/>
    </source>
</evidence>
<dbReference type="Gene3D" id="3.50.50.60">
    <property type="entry name" value="FAD/NAD(P)-binding domain"/>
    <property type="match status" value="1"/>
</dbReference>
<dbReference type="RefSeq" id="XP_007711235.1">
    <property type="nucleotide sequence ID" value="XM_007713045.1"/>
</dbReference>
<evidence type="ECO:0000256" key="3">
    <source>
        <dbReference type="ARBA" id="ARBA00022827"/>
    </source>
</evidence>
<dbReference type="PANTHER" id="PTHR47178:SF5">
    <property type="entry name" value="FAD-BINDING DOMAIN-CONTAINING PROTEIN"/>
    <property type="match status" value="1"/>
</dbReference>
<reference evidence="7 8" key="1">
    <citation type="journal article" date="2013" name="PLoS Genet.">
        <title>Comparative genome structure, secondary metabolite, and effector coding capacity across Cochliobolus pathogens.</title>
        <authorList>
            <person name="Condon B.J."/>
            <person name="Leng Y."/>
            <person name="Wu D."/>
            <person name="Bushley K.E."/>
            <person name="Ohm R.A."/>
            <person name="Otillar R."/>
            <person name="Martin J."/>
            <person name="Schackwitz W."/>
            <person name="Grimwood J."/>
            <person name="MohdZainudin N."/>
            <person name="Xue C."/>
            <person name="Wang R."/>
            <person name="Manning V.A."/>
            <person name="Dhillon B."/>
            <person name="Tu Z.J."/>
            <person name="Steffenson B.J."/>
            <person name="Salamov A."/>
            <person name="Sun H."/>
            <person name="Lowry S."/>
            <person name="LaButti K."/>
            <person name="Han J."/>
            <person name="Copeland A."/>
            <person name="Lindquist E."/>
            <person name="Barry K."/>
            <person name="Schmutz J."/>
            <person name="Baker S.E."/>
            <person name="Ciuffetti L.M."/>
            <person name="Grigoriev I.V."/>
            <person name="Zhong S."/>
            <person name="Turgeon B.G."/>
        </authorList>
    </citation>
    <scope>NUCLEOTIDE SEQUENCE [LARGE SCALE GENOMIC DNA]</scope>
    <source>
        <strain evidence="7 8">26-R-13</strain>
    </source>
</reference>
<gene>
    <name evidence="7" type="ORF">COCCADRAFT_35881</name>
</gene>
<dbReference type="OrthoDB" id="47494at2759"/>
<dbReference type="GO" id="GO:0071949">
    <property type="term" value="F:FAD binding"/>
    <property type="evidence" value="ECO:0007669"/>
    <property type="project" value="InterPro"/>
</dbReference>
<keyword evidence="3" id="KW-0274">FAD</keyword>
<dbReference type="SUPFAM" id="SSF51905">
    <property type="entry name" value="FAD/NAD(P)-binding domain"/>
    <property type="match status" value="1"/>
</dbReference>
<dbReference type="InterPro" id="IPR036188">
    <property type="entry name" value="FAD/NAD-bd_sf"/>
</dbReference>
<keyword evidence="8" id="KW-1185">Reference proteome</keyword>
<evidence type="ECO:0000256" key="2">
    <source>
        <dbReference type="ARBA" id="ARBA00022630"/>
    </source>
</evidence>
<dbReference type="STRING" id="930089.W6YG23"/>
<evidence type="ECO:0000256" key="4">
    <source>
        <dbReference type="ARBA" id="ARBA00023002"/>
    </source>
</evidence>
<dbReference type="GeneID" id="19148129"/>
<dbReference type="PANTHER" id="PTHR47178">
    <property type="entry name" value="MONOOXYGENASE, FAD-BINDING"/>
    <property type="match status" value="1"/>
</dbReference>
<dbReference type="GO" id="GO:0004497">
    <property type="term" value="F:monooxygenase activity"/>
    <property type="evidence" value="ECO:0007669"/>
    <property type="project" value="UniProtKB-KW"/>
</dbReference>
<evidence type="ECO:0000313" key="8">
    <source>
        <dbReference type="Proteomes" id="UP000053841"/>
    </source>
</evidence>
<keyword evidence="2" id="KW-0285">Flavoprotein</keyword>
<dbReference type="AlphaFoldDB" id="W6YG23"/>
<evidence type="ECO:0000256" key="1">
    <source>
        <dbReference type="ARBA" id="ARBA00001974"/>
    </source>
</evidence>
<evidence type="ECO:0000256" key="5">
    <source>
        <dbReference type="ARBA" id="ARBA00023033"/>
    </source>
</evidence>
<evidence type="ECO:0000313" key="7">
    <source>
        <dbReference type="EMBL" id="EUC34419.1"/>
    </source>
</evidence>
<feature type="domain" description="FAD-binding" evidence="6">
    <location>
        <begin position="329"/>
        <end position="391"/>
    </location>
</feature>
<dbReference type="Pfam" id="PF01494">
    <property type="entry name" value="FAD_binding_3"/>
    <property type="match status" value="1"/>
</dbReference>
<keyword evidence="4" id="KW-0560">Oxidoreductase</keyword>
<dbReference type="HOGENOM" id="CLU_009665_3_1_1"/>
<dbReference type="PRINTS" id="PR00420">
    <property type="entry name" value="RNGMNOXGNASE"/>
</dbReference>
<dbReference type="KEGG" id="bze:COCCADRAFT_35881"/>
<accession>W6YG23</accession>
<sequence length="475" mass="52158">MAALDVIIIGGGLAGSCLANGILNEAKDYVNVAIYERDERDSGRDGYQIRLGSYALIGLRACLSEPQYTDLLHCFGRSGGVVSSAPAIFDTNMKLVLDLSKFPVYQKSAPIGRARLRNLLQAPLLKQNIIHYGKTFVKYEVIKLEDVSHEKIRAHFSDGSNADCDILISAEGSGSRINKQLGCNNIVDPPKTDTGGVLGKCHVSRTVLRDLPRGLVEKGTIYTAGQRCKLFAALYLPDSMKLRQQKSSNQLDLSGNEPSEYDEAQASLMVAFSWDGGLSPREVVKLADPKGYMRQQMVEAKWHPELMKLIDAMAPDALQAVPLRQAKDTPVDWRRRTRTDKVHASDPEIAHPRVWLMGDSFHPMLPTRGMGANNALRDTADILEPLLELARQKMARGQVTNEGAQTQLAIYENAMIPRAMAWVKTSAQQTLPDLDTTKGKIVALGVCLLLGVVGAVVQVARRLGWEPHDDAPELP</sequence>
<dbReference type="Proteomes" id="UP000053841">
    <property type="component" value="Unassembled WGS sequence"/>
</dbReference>
<proteinExistence type="predicted"/>
<protein>
    <recommendedName>
        <fullName evidence="6">FAD-binding domain-containing protein</fullName>
    </recommendedName>
</protein>
<dbReference type="EMBL" id="KI964591">
    <property type="protein sequence ID" value="EUC34419.1"/>
    <property type="molecule type" value="Genomic_DNA"/>
</dbReference>
<organism evidence="7 8">
    <name type="scientific">Cochliobolus carbonum (strain 26-R-13)</name>
    <name type="common">Maize leaf spot fungus</name>
    <name type="synonym">Bipolaris zeicola</name>
    <dbReference type="NCBI Taxonomy" id="930089"/>
    <lineage>
        <taxon>Eukaryota</taxon>
        <taxon>Fungi</taxon>
        <taxon>Dikarya</taxon>
        <taxon>Ascomycota</taxon>
        <taxon>Pezizomycotina</taxon>
        <taxon>Dothideomycetes</taxon>
        <taxon>Pleosporomycetidae</taxon>
        <taxon>Pleosporales</taxon>
        <taxon>Pleosporineae</taxon>
        <taxon>Pleosporaceae</taxon>
        <taxon>Bipolaris</taxon>
    </lineage>
</organism>
<dbReference type="eggNOG" id="ENOG502SIF1">
    <property type="taxonomic scope" value="Eukaryota"/>
</dbReference>
<keyword evidence="5" id="KW-0503">Monooxygenase</keyword>